<dbReference type="InterPro" id="IPR051269">
    <property type="entry name" value="Fe-S_cluster_ET"/>
</dbReference>
<protein>
    <recommendedName>
        <fullName evidence="8">Ferredoxin</fullName>
    </recommendedName>
</protein>
<dbReference type="PANTHER" id="PTHR36923">
    <property type="entry name" value="FERREDOXIN"/>
    <property type="match status" value="1"/>
</dbReference>
<dbReference type="Pfam" id="PF13459">
    <property type="entry name" value="Fer4_15"/>
    <property type="match status" value="1"/>
</dbReference>
<evidence type="ECO:0000256" key="4">
    <source>
        <dbReference type="ARBA" id="ARBA00022982"/>
    </source>
</evidence>
<keyword evidence="5 8" id="KW-0408">Iron</keyword>
<evidence type="ECO:0000256" key="8">
    <source>
        <dbReference type="RuleBase" id="RU368020"/>
    </source>
</evidence>
<comment type="cofactor">
    <cofactor evidence="1">
        <name>[3Fe-4S] cluster</name>
        <dbReference type="ChEBI" id="CHEBI:21137"/>
    </cofactor>
</comment>
<dbReference type="EMBL" id="JAINVZ010000001">
    <property type="protein sequence ID" value="MBY8883508.1"/>
    <property type="molecule type" value="Genomic_DNA"/>
</dbReference>
<feature type="domain" description="4Fe-4S ferredoxin-type" evidence="9">
    <location>
        <begin position="3"/>
        <end position="31"/>
    </location>
</feature>
<dbReference type="PANTHER" id="PTHR36923:SF3">
    <property type="entry name" value="FERREDOXIN"/>
    <property type="match status" value="1"/>
</dbReference>
<dbReference type="SUPFAM" id="SSF54862">
    <property type="entry name" value="4Fe-4S ferredoxins"/>
    <property type="match status" value="1"/>
</dbReference>
<dbReference type="PROSITE" id="PS51379">
    <property type="entry name" value="4FE4S_FER_2"/>
    <property type="match status" value="1"/>
</dbReference>
<evidence type="ECO:0000256" key="2">
    <source>
        <dbReference type="ARBA" id="ARBA00022448"/>
    </source>
</evidence>
<keyword evidence="11" id="KW-1185">Reference proteome</keyword>
<sequence length="72" mass="7518">MSWKVRVDRTRCMGSGMCAAIAPDALTLDGAHARPVAEETAPDENVLDAADVCPAQAITVRADGEVVGPRPD</sequence>
<name>A0ABS7QK00_9ACTN</name>
<gene>
    <name evidence="10" type="ORF">K7472_01435</name>
</gene>
<evidence type="ECO:0000256" key="1">
    <source>
        <dbReference type="ARBA" id="ARBA00001927"/>
    </source>
</evidence>
<comment type="caution">
    <text evidence="10">The sequence shown here is derived from an EMBL/GenBank/DDBJ whole genome shotgun (WGS) entry which is preliminary data.</text>
</comment>
<keyword evidence="7" id="KW-0003">3Fe-4S</keyword>
<dbReference type="Proteomes" id="UP001198565">
    <property type="component" value="Unassembled WGS sequence"/>
</dbReference>
<organism evidence="10 11">
    <name type="scientific">Streptantibioticus parmotrematis</name>
    <dbReference type="NCBI Taxonomy" id="2873249"/>
    <lineage>
        <taxon>Bacteria</taxon>
        <taxon>Bacillati</taxon>
        <taxon>Actinomycetota</taxon>
        <taxon>Actinomycetes</taxon>
        <taxon>Kitasatosporales</taxon>
        <taxon>Streptomycetaceae</taxon>
        <taxon>Streptantibioticus</taxon>
    </lineage>
</organism>
<dbReference type="RefSeq" id="WP_222973133.1">
    <property type="nucleotide sequence ID" value="NZ_JAINVZ010000001.1"/>
</dbReference>
<dbReference type="Gene3D" id="3.30.70.20">
    <property type="match status" value="1"/>
</dbReference>
<evidence type="ECO:0000256" key="3">
    <source>
        <dbReference type="ARBA" id="ARBA00022723"/>
    </source>
</evidence>
<dbReference type="PRINTS" id="PR00352">
    <property type="entry name" value="3FE4SFRDOXIN"/>
</dbReference>
<evidence type="ECO:0000313" key="11">
    <source>
        <dbReference type="Proteomes" id="UP001198565"/>
    </source>
</evidence>
<evidence type="ECO:0000259" key="9">
    <source>
        <dbReference type="PROSITE" id="PS51379"/>
    </source>
</evidence>
<evidence type="ECO:0000313" key="10">
    <source>
        <dbReference type="EMBL" id="MBY8883508.1"/>
    </source>
</evidence>
<reference evidence="10 11" key="1">
    <citation type="submission" date="2021-08" db="EMBL/GenBank/DDBJ databases">
        <title>Streptomyces sp. PTM05 isolated from lichen.</title>
        <authorList>
            <person name="Somphong A."/>
            <person name="Phongsopitanun W."/>
            <person name="Tanasupawat S."/>
        </authorList>
    </citation>
    <scope>NUCLEOTIDE SEQUENCE [LARGE SCALE GENOMIC DNA]</scope>
    <source>
        <strain evidence="10 11">Ptm05</strain>
    </source>
</reference>
<dbReference type="InterPro" id="IPR001080">
    <property type="entry name" value="3Fe4S_ferredoxin"/>
</dbReference>
<keyword evidence="2 8" id="KW-0813">Transport</keyword>
<evidence type="ECO:0000256" key="6">
    <source>
        <dbReference type="ARBA" id="ARBA00023014"/>
    </source>
</evidence>
<keyword evidence="6 8" id="KW-0411">Iron-sulfur</keyword>
<keyword evidence="3 8" id="KW-0479">Metal-binding</keyword>
<accession>A0ABS7QK00</accession>
<comment type="function">
    <text evidence="8">Ferredoxins are iron-sulfur proteins that transfer electrons in a wide variety of metabolic reactions.</text>
</comment>
<keyword evidence="4 8" id="KW-0249">Electron transport</keyword>
<evidence type="ECO:0000256" key="7">
    <source>
        <dbReference type="ARBA" id="ARBA00023291"/>
    </source>
</evidence>
<evidence type="ECO:0000256" key="5">
    <source>
        <dbReference type="ARBA" id="ARBA00023004"/>
    </source>
</evidence>
<proteinExistence type="predicted"/>
<dbReference type="InterPro" id="IPR017896">
    <property type="entry name" value="4Fe4S_Fe-S-bd"/>
</dbReference>